<evidence type="ECO:0000256" key="5">
    <source>
        <dbReference type="ARBA" id="ARBA00022989"/>
    </source>
</evidence>
<keyword evidence="10" id="KW-1185">Reference proteome</keyword>
<dbReference type="Gene3D" id="3.90.550.10">
    <property type="entry name" value="Spore Coat Polysaccharide Biosynthesis Protein SpsA, Chain A"/>
    <property type="match status" value="1"/>
</dbReference>
<keyword evidence="7" id="KW-0973">c-di-GMP</keyword>
<evidence type="ECO:0000256" key="3">
    <source>
        <dbReference type="ARBA" id="ARBA00022679"/>
    </source>
</evidence>
<feature type="transmembrane region" description="Helical" evidence="7">
    <location>
        <begin position="675"/>
        <end position="698"/>
    </location>
</feature>
<feature type="transmembrane region" description="Helical" evidence="7">
    <location>
        <begin position="158"/>
        <end position="175"/>
    </location>
</feature>
<keyword evidence="4 7" id="KW-0812">Transmembrane</keyword>
<evidence type="ECO:0000313" key="9">
    <source>
        <dbReference type="EMBL" id="MBM6703874.1"/>
    </source>
</evidence>
<dbReference type="RefSeq" id="WP_205102344.1">
    <property type="nucleotide sequence ID" value="NZ_JACJJC010000006.1"/>
</dbReference>
<organism evidence="9 10">
    <name type="scientific">Sutterella massiliensis</name>
    <dbReference type="NCBI Taxonomy" id="1816689"/>
    <lineage>
        <taxon>Bacteria</taxon>
        <taxon>Pseudomonadati</taxon>
        <taxon>Pseudomonadota</taxon>
        <taxon>Betaproteobacteria</taxon>
        <taxon>Burkholderiales</taxon>
        <taxon>Sutterellaceae</taxon>
        <taxon>Sutterella</taxon>
    </lineage>
</organism>
<proteinExistence type="predicted"/>
<protein>
    <recommendedName>
        <fullName evidence="7">Cellulose synthase catalytic subunit [UDP-forming]</fullName>
        <ecNumber evidence="7">2.4.1.12</ecNumber>
    </recommendedName>
</protein>
<dbReference type="CDD" id="cd06421">
    <property type="entry name" value="CESA_CelA_like"/>
    <property type="match status" value="1"/>
</dbReference>
<dbReference type="PANTHER" id="PTHR43867">
    <property type="entry name" value="CELLULOSE SYNTHASE CATALYTIC SUBUNIT A [UDP-FORMING]"/>
    <property type="match status" value="1"/>
</dbReference>
<keyword evidence="7" id="KW-1003">Cell membrane</keyword>
<evidence type="ECO:0000256" key="6">
    <source>
        <dbReference type="ARBA" id="ARBA00023136"/>
    </source>
</evidence>
<comment type="subcellular location">
    <subcellularLocation>
        <location evidence="7">Cell inner membrane</location>
    </subcellularLocation>
    <subcellularLocation>
        <location evidence="1">Endomembrane system</location>
        <topology evidence="1">Multi-pass membrane protein</topology>
    </subcellularLocation>
</comment>
<dbReference type="NCBIfam" id="TIGR03030">
    <property type="entry name" value="CelA"/>
    <property type="match status" value="1"/>
</dbReference>
<evidence type="ECO:0000256" key="2">
    <source>
        <dbReference type="ARBA" id="ARBA00022676"/>
    </source>
</evidence>
<reference evidence="9 10" key="1">
    <citation type="journal article" date="2021" name="Sci. Rep.">
        <title>The distribution of antibiotic resistance genes in chicken gut microbiota commensals.</title>
        <authorList>
            <person name="Juricova H."/>
            <person name="Matiasovicova J."/>
            <person name="Kubasova T."/>
            <person name="Cejkova D."/>
            <person name="Rychlik I."/>
        </authorList>
    </citation>
    <scope>NUCLEOTIDE SEQUENCE [LARGE SCALE GENOMIC DNA]</scope>
    <source>
        <strain evidence="9 10">An829</strain>
    </source>
</reference>
<feature type="transmembrane region" description="Helical" evidence="7">
    <location>
        <begin position="20"/>
        <end position="44"/>
    </location>
</feature>
<comment type="catalytic activity">
    <reaction evidence="7">
        <text>[(1-&gt;4)-beta-D-glucosyl](n) + UDP-alpha-D-glucose = [(1-&gt;4)-beta-D-glucosyl](n+1) + UDP + H(+)</text>
        <dbReference type="Rhea" id="RHEA:19929"/>
        <dbReference type="Rhea" id="RHEA-COMP:10033"/>
        <dbReference type="Rhea" id="RHEA-COMP:10034"/>
        <dbReference type="ChEBI" id="CHEBI:15378"/>
        <dbReference type="ChEBI" id="CHEBI:18246"/>
        <dbReference type="ChEBI" id="CHEBI:58223"/>
        <dbReference type="ChEBI" id="CHEBI:58885"/>
        <dbReference type="EC" id="2.4.1.12"/>
    </reaction>
</comment>
<dbReference type="Gene3D" id="2.40.10.220">
    <property type="entry name" value="predicted glycosyltransferase like domains"/>
    <property type="match status" value="1"/>
</dbReference>
<feature type="transmembrane region" description="Helical" evidence="7">
    <location>
        <begin position="555"/>
        <end position="576"/>
    </location>
</feature>
<gene>
    <name evidence="9" type="primary">bcsA</name>
    <name evidence="9" type="ORF">H6A60_05170</name>
</gene>
<feature type="transmembrane region" description="Helical" evidence="7">
    <location>
        <begin position="641"/>
        <end position="663"/>
    </location>
</feature>
<feature type="transmembrane region" description="Helical" evidence="7">
    <location>
        <begin position="181"/>
        <end position="198"/>
    </location>
</feature>
<dbReference type="PANTHER" id="PTHR43867:SF2">
    <property type="entry name" value="CELLULOSE SYNTHASE CATALYTIC SUBUNIT A [UDP-FORMING]"/>
    <property type="match status" value="1"/>
</dbReference>
<dbReference type="Proteomes" id="UP000715095">
    <property type="component" value="Unassembled WGS sequence"/>
</dbReference>
<keyword evidence="2 7" id="KW-0328">Glycosyltransferase</keyword>
<feature type="domain" description="Glycosyltransferase 2-like" evidence="8">
    <location>
        <begin position="285"/>
        <end position="454"/>
    </location>
</feature>
<evidence type="ECO:0000256" key="4">
    <source>
        <dbReference type="ARBA" id="ARBA00022692"/>
    </source>
</evidence>
<evidence type="ECO:0000313" key="10">
    <source>
        <dbReference type="Proteomes" id="UP000715095"/>
    </source>
</evidence>
<keyword evidence="3 7" id="KW-0808">Transferase</keyword>
<dbReference type="EC" id="2.4.1.12" evidence="7"/>
<comment type="cofactor">
    <cofactor evidence="7">
        <name>Mg(2+)</name>
        <dbReference type="ChEBI" id="CHEBI:18420"/>
    </cofactor>
</comment>
<dbReference type="InterPro" id="IPR050321">
    <property type="entry name" value="Glycosyltr_2/OpgH_subfam"/>
</dbReference>
<feature type="transmembrane region" description="Helical" evidence="7">
    <location>
        <begin position="205"/>
        <end position="223"/>
    </location>
</feature>
<keyword evidence="7" id="KW-0997">Cell inner membrane</keyword>
<evidence type="ECO:0000259" key="8">
    <source>
        <dbReference type="Pfam" id="PF00535"/>
    </source>
</evidence>
<accession>A0ABS2DRB3</accession>
<dbReference type="InterPro" id="IPR001173">
    <property type="entry name" value="Glyco_trans_2-like"/>
</dbReference>
<comment type="function">
    <text evidence="7">Catalytic subunit of cellulose synthase. It polymerizes uridine 5'-diphosphate glucose to cellulose.</text>
</comment>
<dbReference type="InterPro" id="IPR003919">
    <property type="entry name" value="Cell_synth_A"/>
</dbReference>
<dbReference type="PRINTS" id="PR01439">
    <property type="entry name" value="CELLSNTHASEA"/>
</dbReference>
<keyword evidence="7" id="KW-0135">Cellulose biosynthesis</keyword>
<name>A0ABS2DRB3_9BURK</name>
<evidence type="ECO:0000256" key="1">
    <source>
        <dbReference type="ARBA" id="ARBA00004127"/>
    </source>
</evidence>
<dbReference type="InterPro" id="IPR005150">
    <property type="entry name" value="Cellulose_synth"/>
</dbReference>
<dbReference type="Pfam" id="PF00535">
    <property type="entry name" value="Glycos_transf_2"/>
    <property type="match status" value="1"/>
</dbReference>
<dbReference type="Pfam" id="PF03552">
    <property type="entry name" value="Cellulose_synt"/>
    <property type="match status" value="1"/>
</dbReference>
<keyword evidence="6 7" id="KW-0472">Membrane</keyword>
<comment type="caution">
    <text evidence="9">The sequence shown here is derived from an EMBL/GenBank/DDBJ whole genome shotgun (WGS) entry which is preliminary data.</text>
</comment>
<evidence type="ECO:0000256" key="7">
    <source>
        <dbReference type="RuleBase" id="RU365020"/>
    </source>
</evidence>
<dbReference type="InterPro" id="IPR029044">
    <property type="entry name" value="Nucleotide-diphossugar_trans"/>
</dbReference>
<keyword evidence="5 7" id="KW-1133">Transmembrane helix</keyword>
<dbReference type="EMBL" id="JACJJC010000006">
    <property type="protein sequence ID" value="MBM6703874.1"/>
    <property type="molecule type" value="Genomic_DNA"/>
</dbReference>
<dbReference type="SUPFAM" id="SSF53448">
    <property type="entry name" value="Nucleotide-diphospho-sugar transferases"/>
    <property type="match status" value="1"/>
</dbReference>
<feature type="transmembrane region" description="Helical" evidence="7">
    <location>
        <begin position="596"/>
        <end position="620"/>
    </location>
</feature>
<sequence>MFSSSIYSIRKHFTRSIANWLDAGTGKTALILNSIALLLSWLFVPLESPYWRNVRQNRKQLYPHVNFDRPTVADIVRVFLQSILLFVFYAFDWQRFKEGNPIARFILGFSRTMGALGERIGALGTRLLSGIGTLNEDGEAKPKPQGPEHIVYRRFQSILVGVAAVLAIGLALLCITQPFDFSGQVTFLSIMLFSAWSFTHVRARVTLMVLFVISVTVSARYLWWRCTSTLHPSSPAEFFFSALLLAAEIYAFIVTVLGYFQVCWVLNRKPHPLPADRNTWPTVDIFIPTYNESLEVIKPTVFAALNLDWPAEKLRVHLLDDGSRDAFADFAGSVGVNYIKREEHNHAKAGNINHALGITNGEFIVIFDCDHVPSCDFLTSTVGWLVKDEKIALVQTPHHFYSPDPFEKNLHLDRCQPIENSLFHDFIQKGNDTWNAVMFCGSSAVMRRAALMQIGGIAVETVTEDAHTSLKLNRLGWKSAFISKPVASGLSTESLSAHVGQRIRWARGMIQIFRLDNPFLGKGLTLPQRLCFFNAMFHFLHGLPRLVFLSAPLPYMFADIYVIYASAAAIFAYVIPHMVHAALTNQILQRGYRYPFLGAVYETVLSWYILLPTTVALIFPHKGKFNVTAKGMTIDKKYVDWGIAKPILVLMGLNFAGLLVGIYKTIVAADPQVSTLLINFGWILYNLTVLGASAAVAVEEVQKHRLPRVPLALDVRLSIDEAFEKAFDARLVEFSQEDLRMKVAPEVLRGLSLGDKLFVEMTSRGETHRFRTQVILLEDAALEVRVLLESRAEEIALNRCTFAREGIWAQPPEGKVDDRFVTGFLHLIRIALYGYKSLLEFLPGRAGRSIRFLISLLPRIPRGAASNTISIS</sequence>
<feature type="transmembrane region" description="Helical" evidence="7">
    <location>
        <begin position="238"/>
        <end position="260"/>
    </location>
</feature>
<comment type="pathway">
    <text evidence="7">Glycan metabolism; bacterial cellulose biosynthesis.</text>
</comment>